<evidence type="ECO:0000313" key="1">
    <source>
        <dbReference type="EMBL" id="MCW6034839.1"/>
    </source>
</evidence>
<organism evidence="1 2">
    <name type="scientific">Spirulina subsalsa FACHB-351</name>
    <dbReference type="NCBI Taxonomy" id="234711"/>
    <lineage>
        <taxon>Bacteria</taxon>
        <taxon>Bacillati</taxon>
        <taxon>Cyanobacteriota</taxon>
        <taxon>Cyanophyceae</taxon>
        <taxon>Spirulinales</taxon>
        <taxon>Spirulinaceae</taxon>
        <taxon>Spirulina</taxon>
    </lineage>
</organism>
<comment type="caution">
    <text evidence="1">The sequence shown here is derived from an EMBL/GenBank/DDBJ whole genome shotgun (WGS) entry which is preliminary data.</text>
</comment>
<accession>A0ABT3L150</accession>
<dbReference type="Proteomes" id="UP001526426">
    <property type="component" value="Unassembled WGS sequence"/>
</dbReference>
<protein>
    <submittedName>
        <fullName evidence="1">Uncharacterized protein</fullName>
    </submittedName>
</protein>
<sequence length="69" mass="7989">MIQVIQSGLASSEAHRRATVGVEDENTERLMKWEKFMRNNNEAIQRGWLTMSLECINMRGLTLSLHELN</sequence>
<proteinExistence type="predicted"/>
<gene>
    <name evidence="1" type="ORF">K4A83_00915</name>
</gene>
<dbReference type="EMBL" id="JAIHOM010000003">
    <property type="protein sequence ID" value="MCW6034839.1"/>
    <property type="molecule type" value="Genomic_DNA"/>
</dbReference>
<keyword evidence="2" id="KW-1185">Reference proteome</keyword>
<reference evidence="1 2" key="1">
    <citation type="submission" date="2021-08" db="EMBL/GenBank/DDBJ databases">
        <title>Draft genome sequence of Spirulina subsalsa with high tolerance to salinity and hype-accumulation of phycocyanin.</title>
        <authorList>
            <person name="Pei H."/>
            <person name="Jiang L."/>
        </authorList>
    </citation>
    <scope>NUCLEOTIDE SEQUENCE [LARGE SCALE GENOMIC DNA]</scope>
    <source>
        <strain evidence="1 2">FACHB-351</strain>
    </source>
</reference>
<name>A0ABT3L150_9CYAN</name>
<dbReference type="RefSeq" id="WP_265262493.1">
    <property type="nucleotide sequence ID" value="NZ_JAIHOM010000003.1"/>
</dbReference>
<evidence type="ECO:0000313" key="2">
    <source>
        <dbReference type="Proteomes" id="UP001526426"/>
    </source>
</evidence>